<protein>
    <submittedName>
        <fullName evidence="2">Uncharacterized protein</fullName>
    </submittedName>
</protein>
<accession>A0A8X6ICT6</accession>
<dbReference type="Proteomes" id="UP000887013">
    <property type="component" value="Unassembled WGS sequence"/>
</dbReference>
<reference evidence="2" key="1">
    <citation type="submission" date="2020-08" db="EMBL/GenBank/DDBJ databases">
        <title>Multicomponent nature underlies the extraordinary mechanical properties of spider dragline silk.</title>
        <authorList>
            <person name="Kono N."/>
            <person name="Nakamura H."/>
            <person name="Mori M."/>
            <person name="Yoshida Y."/>
            <person name="Ohtoshi R."/>
            <person name="Malay A.D."/>
            <person name="Moran D.A.P."/>
            <person name="Tomita M."/>
            <person name="Numata K."/>
            <person name="Arakawa K."/>
        </authorList>
    </citation>
    <scope>NUCLEOTIDE SEQUENCE</scope>
</reference>
<evidence type="ECO:0000313" key="3">
    <source>
        <dbReference type="Proteomes" id="UP000887013"/>
    </source>
</evidence>
<sequence length="212" mass="23450">MSSTPEPTNPEARFKYSTLKQEEIKNELAQFNNLCTAWGIANPHVLPNASPAKQRGNFRPSEKPKKQKKNDENPFYNRFGPFPIDEPSTQIKIDEEDITDPVPSQTTPTTTKNKKTTKKTKEASKTSPMEKPASQPCPVQQQTNQPSTSTAPLPRANTPATTQASKSSTTPPITTDNVINSTSLLKELQNIIKTKLSTRLIGTSLKISRLPH</sequence>
<comment type="caution">
    <text evidence="2">The sequence shown here is derived from an EMBL/GenBank/DDBJ whole genome shotgun (WGS) entry which is preliminary data.</text>
</comment>
<dbReference type="EMBL" id="BMAW01089047">
    <property type="protein sequence ID" value="GFS37797.1"/>
    <property type="molecule type" value="Genomic_DNA"/>
</dbReference>
<gene>
    <name evidence="2" type="ORF">NPIL_366051</name>
</gene>
<proteinExistence type="predicted"/>
<feature type="region of interest" description="Disordered" evidence="1">
    <location>
        <begin position="42"/>
        <end position="176"/>
    </location>
</feature>
<feature type="compositionally biased region" description="Polar residues" evidence="1">
    <location>
        <begin position="137"/>
        <end position="151"/>
    </location>
</feature>
<organism evidence="2 3">
    <name type="scientific">Nephila pilipes</name>
    <name type="common">Giant wood spider</name>
    <name type="synonym">Nephila maculata</name>
    <dbReference type="NCBI Taxonomy" id="299642"/>
    <lineage>
        <taxon>Eukaryota</taxon>
        <taxon>Metazoa</taxon>
        <taxon>Ecdysozoa</taxon>
        <taxon>Arthropoda</taxon>
        <taxon>Chelicerata</taxon>
        <taxon>Arachnida</taxon>
        <taxon>Araneae</taxon>
        <taxon>Araneomorphae</taxon>
        <taxon>Entelegynae</taxon>
        <taxon>Araneoidea</taxon>
        <taxon>Nephilidae</taxon>
        <taxon>Nephila</taxon>
    </lineage>
</organism>
<name>A0A8X6ICT6_NEPPI</name>
<evidence type="ECO:0000313" key="2">
    <source>
        <dbReference type="EMBL" id="GFS37797.1"/>
    </source>
</evidence>
<feature type="compositionally biased region" description="Basic and acidic residues" evidence="1">
    <location>
        <begin position="60"/>
        <end position="72"/>
    </location>
</feature>
<evidence type="ECO:0000256" key="1">
    <source>
        <dbReference type="SAM" id="MobiDB-lite"/>
    </source>
</evidence>
<dbReference type="AlphaFoldDB" id="A0A8X6ICT6"/>
<feature type="compositionally biased region" description="Polar residues" evidence="1">
    <location>
        <begin position="158"/>
        <end position="176"/>
    </location>
</feature>
<keyword evidence="3" id="KW-1185">Reference proteome</keyword>